<dbReference type="InterPro" id="IPR013815">
    <property type="entry name" value="ATP_grasp_subdomain_1"/>
</dbReference>
<dbReference type="KEGG" id="aba:Acid345_0280"/>
<accession>Q1IV15</accession>
<gene>
    <name evidence="2" type="ordered locus">Acid345_0280</name>
</gene>
<evidence type="ECO:0000313" key="2">
    <source>
        <dbReference type="EMBL" id="ABF39285.1"/>
    </source>
</evidence>
<dbReference type="AlphaFoldDB" id="Q1IV15"/>
<dbReference type="STRING" id="204669.Acid345_0280"/>
<dbReference type="EnsemblBacteria" id="ABF39285">
    <property type="protein sequence ID" value="ABF39285"/>
    <property type="gene ID" value="Acid345_0280"/>
</dbReference>
<dbReference type="HOGENOM" id="CLU_012339_0_0_0"/>
<proteinExistence type="predicted"/>
<dbReference type="Gene3D" id="3.40.50.2300">
    <property type="match status" value="2"/>
</dbReference>
<protein>
    <submittedName>
        <fullName evidence="2">Response regulator receiver protein</fullName>
    </submittedName>
</protein>
<keyword evidence="3" id="KW-1185">Reference proteome</keyword>
<dbReference type="SUPFAM" id="SSF56059">
    <property type="entry name" value="Glutathione synthetase ATP-binding domain-like"/>
    <property type="match status" value="1"/>
</dbReference>
<evidence type="ECO:0000313" key="3">
    <source>
        <dbReference type="Proteomes" id="UP000002432"/>
    </source>
</evidence>
<dbReference type="RefSeq" id="WP_011521087.1">
    <property type="nucleotide sequence ID" value="NC_008009.1"/>
</dbReference>
<dbReference type="Gene3D" id="3.30.1490.20">
    <property type="entry name" value="ATP-grasp fold, A domain"/>
    <property type="match status" value="1"/>
</dbReference>
<organism evidence="2 3">
    <name type="scientific">Koribacter versatilis (strain Ellin345)</name>
    <dbReference type="NCBI Taxonomy" id="204669"/>
    <lineage>
        <taxon>Bacteria</taxon>
        <taxon>Pseudomonadati</taxon>
        <taxon>Acidobacteriota</taxon>
        <taxon>Terriglobia</taxon>
        <taxon>Terriglobales</taxon>
        <taxon>Candidatus Korobacteraceae</taxon>
        <taxon>Candidatus Korobacter</taxon>
    </lineage>
</organism>
<dbReference type="Pfam" id="PF01326">
    <property type="entry name" value="PPDK_N"/>
    <property type="match status" value="1"/>
</dbReference>
<dbReference type="SUPFAM" id="SSF52172">
    <property type="entry name" value="CheY-like"/>
    <property type="match status" value="2"/>
</dbReference>
<dbReference type="GO" id="GO:0016301">
    <property type="term" value="F:kinase activity"/>
    <property type="evidence" value="ECO:0007669"/>
    <property type="project" value="InterPro"/>
</dbReference>
<evidence type="ECO:0000259" key="1">
    <source>
        <dbReference type="Pfam" id="PF01326"/>
    </source>
</evidence>
<dbReference type="GO" id="GO:0005524">
    <property type="term" value="F:ATP binding"/>
    <property type="evidence" value="ECO:0007669"/>
    <property type="project" value="InterPro"/>
</dbReference>
<name>Q1IV15_KORVE</name>
<dbReference type="InterPro" id="IPR011006">
    <property type="entry name" value="CheY-like_superfamily"/>
</dbReference>
<reference evidence="2 3" key="1">
    <citation type="journal article" date="2009" name="Appl. Environ. Microbiol.">
        <title>Three genomes from the phylum Acidobacteria provide insight into the lifestyles of these microorganisms in soils.</title>
        <authorList>
            <person name="Ward N.L."/>
            <person name="Challacombe J.F."/>
            <person name="Janssen P.H."/>
            <person name="Henrissat B."/>
            <person name="Coutinho P.M."/>
            <person name="Wu M."/>
            <person name="Xie G."/>
            <person name="Haft D.H."/>
            <person name="Sait M."/>
            <person name="Badger J."/>
            <person name="Barabote R.D."/>
            <person name="Bradley B."/>
            <person name="Brettin T.S."/>
            <person name="Brinkac L.M."/>
            <person name="Bruce D."/>
            <person name="Creasy T."/>
            <person name="Daugherty S.C."/>
            <person name="Davidsen T.M."/>
            <person name="DeBoy R.T."/>
            <person name="Detter J.C."/>
            <person name="Dodson R.J."/>
            <person name="Durkin A.S."/>
            <person name="Ganapathy A."/>
            <person name="Gwinn-Giglio M."/>
            <person name="Han C.S."/>
            <person name="Khouri H."/>
            <person name="Kiss H."/>
            <person name="Kothari S.P."/>
            <person name="Madupu R."/>
            <person name="Nelson K.E."/>
            <person name="Nelson W.C."/>
            <person name="Paulsen I."/>
            <person name="Penn K."/>
            <person name="Ren Q."/>
            <person name="Rosovitz M.J."/>
            <person name="Selengut J.D."/>
            <person name="Shrivastava S."/>
            <person name="Sullivan S.A."/>
            <person name="Tapia R."/>
            <person name="Thompson L.S."/>
            <person name="Watkins K.L."/>
            <person name="Yang Q."/>
            <person name="Yu C."/>
            <person name="Zafar N."/>
            <person name="Zhou L."/>
            <person name="Kuske C.R."/>
        </authorList>
    </citation>
    <scope>NUCLEOTIDE SEQUENCE [LARGE SCALE GENOMIC DNA]</scope>
    <source>
        <strain evidence="2 3">Ellin345</strain>
    </source>
</reference>
<feature type="domain" description="Pyruvate phosphate dikinase AMP/ATP-binding" evidence="1">
    <location>
        <begin position="438"/>
        <end position="812"/>
    </location>
</feature>
<dbReference type="EMBL" id="CP000360">
    <property type="protein sequence ID" value="ABF39285.1"/>
    <property type="molecule type" value="Genomic_DNA"/>
</dbReference>
<dbReference type="eggNOG" id="COG0574">
    <property type="taxonomic scope" value="Bacteria"/>
</dbReference>
<dbReference type="InterPro" id="IPR002192">
    <property type="entry name" value="PPDK_AMP/ATP-bd"/>
</dbReference>
<sequence length="995" mass="112529">MATTRSTAPLRDAEETLESFDSLMPFRVQDILLVSSLYDSFILREDGRLNELLIGESRELDLQHIPGITHVSNCAQALEIMRSQPRFNLIVTNLAVGEMNAAQLAREIRKSGSDVPVLVLAYDYREVKNFIARNPVTDIDRIFLWQGNARVLVAMVKYIEDKRNALHDTKTVGVPVLLVVEDNIRYYSSVLPVIYTELITQSKRVIREGINVAHKLVRQRARPKILLCSDFEEAEKYAQQYRENLLAVVSDVQFPRAGAPEAEAGFELAHYIRDLVPDVPIVLHSSHTEYKTRAHDEGFAFLQKRSPTFLRDFRRLLTQQCAFGDFVFRLPSGEEVGRASDMNQLEAHLHRVPPESIAYHSQRNHFSRWLTARTEFAVAQKLRPRKVSDFATLEDLRNDLIDSINEYRREQTEVSIGDFDAANFKIGDAFFLRIGSGSLGGKARGLAFMRHLLYKQRFSRRFPGVKVSVPPAVVVSTEYFDRFLTENNLLEFAIRCTDDADIRRRFLEAELPATLIRDLTAFLEEAKYPLAVRSSSLLEDSHYQPFTGVYETFMLGNQQPTEEERLAQLGRAIKLIYASTFSQHAKAYVRATPYRLEEEKMAVIVQQVVGSQHDTRFYPDFSGVVRSHNFYPTAPMAAGDGIAAVALGMGRAVVEGGRCLSFCPRYPRHPIQFSEVKEILSTSQSEFWAMDLDQRHNDNPVSSLRETRFQLNVAEEDGTLAPVASTYSPDNDRVYDGMGRSGARIVSFAPILKQEIFPLARILDDLSKVGEAALGQPVEIEFAVRLPRVEGEPANFGFLQVRPLVLSGENENLHMGDVDDATLICKSTSVLGNGRVQNLRDVVVVDFHRFERGRSQQVAEAVAHFNANLMDEDRPYLLIGVGRWGSNDPWLGIPIEWDEIAGARVIVETGFKDMAVTPSQGSHFFQNLMAFQVGYFTVNPENGHGLLDWDWLGAQNAREEIDCVRHLRFDQPATVVMNGMTREGMIFKPGQETRP</sequence>
<dbReference type="Proteomes" id="UP000002432">
    <property type="component" value="Chromosome"/>
</dbReference>
<dbReference type="eggNOG" id="COG0784">
    <property type="taxonomic scope" value="Bacteria"/>
</dbReference>